<dbReference type="EMBL" id="SMLL01000003">
    <property type="protein sequence ID" value="TFZ01698.1"/>
    <property type="molecule type" value="Genomic_DNA"/>
</dbReference>
<reference evidence="12 13" key="1">
    <citation type="submission" date="2019-03" db="EMBL/GenBank/DDBJ databases">
        <title>Ramlibacter rhizophilus CCTCC AB2015357, whole genome shotgun sequence.</title>
        <authorList>
            <person name="Zhang X."/>
            <person name="Feng G."/>
            <person name="Zhu H."/>
        </authorList>
    </citation>
    <scope>NUCLEOTIDE SEQUENCE [LARGE SCALE GENOMIC DNA]</scope>
    <source>
        <strain evidence="12 13">CCTCC AB2015357</strain>
    </source>
</reference>
<dbReference type="Pfam" id="PF03548">
    <property type="entry name" value="LolA"/>
    <property type="match status" value="1"/>
</dbReference>
<keyword evidence="6 10" id="KW-0732">Signal</keyword>
<dbReference type="HAMAP" id="MF_00240">
    <property type="entry name" value="LolA"/>
    <property type="match status" value="1"/>
</dbReference>
<dbReference type="Gene3D" id="2.50.20.10">
    <property type="entry name" value="Lipoprotein localisation LolA/LolB/LppX"/>
    <property type="match status" value="1"/>
</dbReference>
<keyword evidence="7 10" id="KW-0574">Periplasm</keyword>
<dbReference type="OrthoDB" id="9787361at2"/>
<evidence type="ECO:0000256" key="10">
    <source>
        <dbReference type="HAMAP-Rule" id="MF_00240"/>
    </source>
</evidence>
<accession>A0A4Z0BTX4</accession>
<evidence type="ECO:0000256" key="4">
    <source>
        <dbReference type="ARBA" id="ARBA00014035"/>
    </source>
</evidence>
<proteinExistence type="inferred from homology"/>
<dbReference type="PANTHER" id="PTHR35869">
    <property type="entry name" value="OUTER-MEMBRANE LIPOPROTEIN CARRIER PROTEIN"/>
    <property type="match status" value="1"/>
</dbReference>
<comment type="subcellular location">
    <subcellularLocation>
        <location evidence="1 10">Periplasm</location>
    </subcellularLocation>
</comment>
<evidence type="ECO:0000256" key="2">
    <source>
        <dbReference type="ARBA" id="ARBA00007615"/>
    </source>
</evidence>
<evidence type="ECO:0000313" key="12">
    <source>
        <dbReference type="EMBL" id="TFZ01698.1"/>
    </source>
</evidence>
<dbReference type="PANTHER" id="PTHR35869:SF1">
    <property type="entry name" value="OUTER-MEMBRANE LIPOPROTEIN CARRIER PROTEIN"/>
    <property type="match status" value="1"/>
</dbReference>
<dbReference type="CDD" id="cd16325">
    <property type="entry name" value="LolA"/>
    <property type="match status" value="1"/>
</dbReference>
<feature type="chain" id="PRO_5021520276" description="Outer-membrane lipoprotein carrier protein" evidence="10">
    <location>
        <begin position="20"/>
        <end position="210"/>
    </location>
</feature>
<organism evidence="12 13">
    <name type="scientific">Ramlibacter rhizophilus</name>
    <dbReference type="NCBI Taxonomy" id="1781167"/>
    <lineage>
        <taxon>Bacteria</taxon>
        <taxon>Pseudomonadati</taxon>
        <taxon>Pseudomonadota</taxon>
        <taxon>Betaproteobacteria</taxon>
        <taxon>Burkholderiales</taxon>
        <taxon>Comamonadaceae</taxon>
        <taxon>Ramlibacter</taxon>
    </lineage>
</organism>
<evidence type="ECO:0000256" key="9">
    <source>
        <dbReference type="ARBA" id="ARBA00023186"/>
    </source>
</evidence>
<keyword evidence="13" id="KW-1185">Reference proteome</keyword>
<evidence type="ECO:0000256" key="5">
    <source>
        <dbReference type="ARBA" id="ARBA00022448"/>
    </source>
</evidence>
<keyword evidence="12" id="KW-0449">Lipoprotein</keyword>
<dbReference type="SUPFAM" id="SSF89392">
    <property type="entry name" value="Prokaryotic lipoproteins and lipoprotein localization factors"/>
    <property type="match status" value="1"/>
</dbReference>
<comment type="subunit">
    <text evidence="3 10">Monomer.</text>
</comment>
<keyword evidence="5 10" id="KW-0813">Transport</keyword>
<evidence type="ECO:0000256" key="7">
    <source>
        <dbReference type="ARBA" id="ARBA00022764"/>
    </source>
</evidence>
<evidence type="ECO:0000256" key="8">
    <source>
        <dbReference type="ARBA" id="ARBA00022927"/>
    </source>
</evidence>
<dbReference type="GO" id="GO:0042953">
    <property type="term" value="P:lipoprotein transport"/>
    <property type="evidence" value="ECO:0007669"/>
    <property type="project" value="InterPro"/>
</dbReference>
<dbReference type="GO" id="GO:0042597">
    <property type="term" value="C:periplasmic space"/>
    <property type="evidence" value="ECO:0007669"/>
    <property type="project" value="UniProtKB-SubCell"/>
</dbReference>
<dbReference type="NCBIfam" id="TIGR00547">
    <property type="entry name" value="lolA"/>
    <property type="match status" value="1"/>
</dbReference>
<dbReference type="AlphaFoldDB" id="A0A4Z0BTX4"/>
<dbReference type="Proteomes" id="UP000297564">
    <property type="component" value="Unassembled WGS sequence"/>
</dbReference>
<keyword evidence="8 10" id="KW-0653">Protein transport</keyword>
<dbReference type="InterPro" id="IPR018323">
    <property type="entry name" value="OM_lipoprot_carrier_LolA_Pbac"/>
</dbReference>
<feature type="region of interest" description="Disordered" evidence="11">
    <location>
        <begin position="39"/>
        <end position="60"/>
    </location>
</feature>
<gene>
    <name evidence="10 12" type="primary">lolA</name>
    <name evidence="12" type="ORF">EZ242_08570</name>
</gene>
<dbReference type="GO" id="GO:0044874">
    <property type="term" value="P:lipoprotein localization to outer membrane"/>
    <property type="evidence" value="ECO:0007669"/>
    <property type="project" value="UniProtKB-UniRule"/>
</dbReference>
<dbReference type="InterPro" id="IPR004564">
    <property type="entry name" value="OM_lipoprot_carrier_LolA-like"/>
</dbReference>
<comment type="similarity">
    <text evidence="2 10">Belongs to the LolA family.</text>
</comment>
<evidence type="ECO:0000313" key="13">
    <source>
        <dbReference type="Proteomes" id="UP000297564"/>
    </source>
</evidence>
<comment type="function">
    <text evidence="10">Participates in the translocation of lipoproteins from the inner membrane to the outer membrane. Only forms a complex with a lipoprotein if the residue after the N-terminal Cys is not an aspartate (The Asp acts as a targeting signal to indicate that the lipoprotein should stay in the inner membrane).</text>
</comment>
<evidence type="ECO:0000256" key="3">
    <source>
        <dbReference type="ARBA" id="ARBA00011245"/>
    </source>
</evidence>
<feature type="signal peptide" evidence="10">
    <location>
        <begin position="1"/>
        <end position="19"/>
    </location>
</feature>
<evidence type="ECO:0000256" key="6">
    <source>
        <dbReference type="ARBA" id="ARBA00022729"/>
    </source>
</evidence>
<keyword evidence="9 10" id="KW-0143">Chaperone</keyword>
<evidence type="ECO:0000256" key="11">
    <source>
        <dbReference type="SAM" id="MobiDB-lite"/>
    </source>
</evidence>
<name>A0A4Z0BTX4_9BURK</name>
<protein>
    <recommendedName>
        <fullName evidence="4 10">Outer-membrane lipoprotein carrier protein</fullName>
    </recommendedName>
</protein>
<comment type="caution">
    <text evidence="12">The sequence shown here is derived from an EMBL/GenBank/DDBJ whole genome shotgun (WGS) entry which is preliminary data.</text>
</comment>
<evidence type="ECO:0000256" key="1">
    <source>
        <dbReference type="ARBA" id="ARBA00004418"/>
    </source>
</evidence>
<dbReference type="InterPro" id="IPR029046">
    <property type="entry name" value="LolA/LolB/LppX"/>
</dbReference>
<sequence length="210" mass="23309" precursor="true">MKKVLASLLLAAACMPAFADGLKSLENFLRDARSGRAEFTQVVTSPPRQGEAARSKTSRGTFEFQRPSRFRFDYTKPFPQTLVADGQTLWMHDPDLNQVTARKQDQVLAATPAAIIAAAPDLQALQRDFELKAAPAQGGLEWVEARPRQREGQLDRVRVGFRGDQLAALEILDSFGQRSVISFERMELNPPLAARTFQFTPPPGADVIRQ</sequence>